<reference evidence="3" key="1">
    <citation type="journal article" date="2013" name="New Phytol.">
        <title>Comparative genomic and transcriptomic analyses reveal the hemibiotrophic stage shift of Colletotrichum fungi.</title>
        <authorList>
            <person name="Gan P."/>
            <person name="Ikeda K."/>
            <person name="Irieda H."/>
            <person name="Narusaka M."/>
            <person name="O'Connell R.J."/>
            <person name="Narusaka Y."/>
            <person name="Takano Y."/>
            <person name="Kubo Y."/>
            <person name="Shirasu K."/>
        </authorList>
    </citation>
    <scope>NUCLEOTIDE SEQUENCE [LARGE SCALE GENOMIC DNA]</scope>
    <source>
        <strain evidence="3">104-T / ATCC 96160 / CBS 514.97 / LARS 414 / MAFF 240422</strain>
    </source>
</reference>
<evidence type="ECO:0000256" key="1">
    <source>
        <dbReference type="SAM" id="MobiDB-lite"/>
    </source>
</evidence>
<evidence type="ECO:0000313" key="3">
    <source>
        <dbReference type="Proteomes" id="UP000014480"/>
    </source>
</evidence>
<organism evidence="2 3">
    <name type="scientific">Colletotrichum orbiculare (strain 104-T / ATCC 96160 / CBS 514.97 / LARS 414 / MAFF 240422)</name>
    <name type="common">Cucumber anthracnose fungus</name>
    <name type="synonym">Colletotrichum lagenarium</name>
    <dbReference type="NCBI Taxonomy" id="1213857"/>
    <lineage>
        <taxon>Eukaryota</taxon>
        <taxon>Fungi</taxon>
        <taxon>Dikarya</taxon>
        <taxon>Ascomycota</taxon>
        <taxon>Pezizomycotina</taxon>
        <taxon>Sordariomycetes</taxon>
        <taxon>Hypocreomycetidae</taxon>
        <taxon>Glomerellales</taxon>
        <taxon>Glomerellaceae</taxon>
        <taxon>Colletotrichum</taxon>
        <taxon>Colletotrichum orbiculare species complex</taxon>
    </lineage>
</organism>
<proteinExistence type="predicted"/>
<dbReference type="Proteomes" id="UP000014480">
    <property type="component" value="Unassembled WGS sequence"/>
</dbReference>
<dbReference type="EMBL" id="AMCV02000011">
    <property type="protein sequence ID" value="TDZ22132.1"/>
    <property type="molecule type" value="Genomic_DNA"/>
</dbReference>
<accession>A0A484FVZ6</accession>
<gene>
    <name evidence="2" type="ORF">Cob_v005216</name>
</gene>
<reference evidence="3" key="2">
    <citation type="journal article" date="2019" name="Mol. Plant Microbe Interact.">
        <title>Genome sequence resources for four phytopathogenic fungi from the Colletotrichum orbiculare species complex.</title>
        <authorList>
            <person name="Gan P."/>
            <person name="Tsushima A."/>
            <person name="Narusaka M."/>
            <person name="Narusaka Y."/>
            <person name="Takano Y."/>
            <person name="Kubo Y."/>
            <person name="Shirasu K."/>
        </authorList>
    </citation>
    <scope>GENOME REANNOTATION</scope>
    <source>
        <strain evidence="3">104-T / ATCC 96160 / CBS 514.97 / LARS 414 / MAFF 240422</strain>
    </source>
</reference>
<keyword evidence="3" id="KW-1185">Reference proteome</keyword>
<name>A0A484FVZ6_COLOR</name>
<dbReference type="OrthoDB" id="5410926at2759"/>
<feature type="region of interest" description="Disordered" evidence="1">
    <location>
        <begin position="27"/>
        <end position="49"/>
    </location>
</feature>
<comment type="caution">
    <text evidence="2">The sequence shown here is derived from an EMBL/GenBank/DDBJ whole genome shotgun (WGS) entry which is preliminary data.</text>
</comment>
<dbReference type="PANTHER" id="PTHR39599:SF1">
    <property type="entry name" value="GPI-ANCHORED PROTEIN (EUROFUNG)"/>
    <property type="match status" value="1"/>
</dbReference>
<dbReference type="AlphaFoldDB" id="A0A484FVZ6"/>
<dbReference type="PANTHER" id="PTHR39599">
    <property type="entry name" value="GPI-ANCHORED PROTEIN (EUROFUNG)-RELATED-RELATED"/>
    <property type="match status" value="1"/>
</dbReference>
<protein>
    <submittedName>
        <fullName evidence="2">Uncharacterized protein</fullName>
    </submittedName>
</protein>
<sequence length="400" mass="41871">MGGAFKYSTESPSAKEHDYGHFMAAQIDPDSSEPISTPPVKGIGKQAQDSCSAIDEQEARDGLSVVDILKGPDGLHDFDETADDGQALLSPQEESTLREALFGASAPGRAPDWTGLLDFQPGYLQPSRRNENDGDLRYHYGDIDSQSARALWMDSWNEVLQSYTDQCTDSDRPPTSHLLLIRVDGQSNTYPGDAADRIGNPNLDLDLSHRRQECIAGTYLCSDSLGAAFDGICCATGQVCQLDNSNRPACCPSGAICTGAAPTTAPSAPTAVSYVPNEFFPFPFVAATLDRDECSSAVSQCSRNYQSCVTQLQGDAGFGVTVVVPGGGGTTVAATRPDVGPSATPICSSLSSRACHDLAYDQCAQSTTVNGVVVNDAARPTAACVAGIVAGVGIVILGAV</sequence>
<evidence type="ECO:0000313" key="2">
    <source>
        <dbReference type="EMBL" id="TDZ22132.1"/>
    </source>
</evidence>